<gene>
    <name evidence="1" type="ORF">SFRICE_022834</name>
</gene>
<accession>A0A2H1VAM3</accession>
<organism evidence="1">
    <name type="scientific">Spodoptera frugiperda</name>
    <name type="common">Fall armyworm</name>
    <dbReference type="NCBI Taxonomy" id="7108"/>
    <lineage>
        <taxon>Eukaryota</taxon>
        <taxon>Metazoa</taxon>
        <taxon>Ecdysozoa</taxon>
        <taxon>Arthropoda</taxon>
        <taxon>Hexapoda</taxon>
        <taxon>Insecta</taxon>
        <taxon>Pterygota</taxon>
        <taxon>Neoptera</taxon>
        <taxon>Endopterygota</taxon>
        <taxon>Lepidoptera</taxon>
        <taxon>Glossata</taxon>
        <taxon>Ditrysia</taxon>
        <taxon>Noctuoidea</taxon>
        <taxon>Noctuidae</taxon>
        <taxon>Amphipyrinae</taxon>
        <taxon>Spodoptera</taxon>
    </lineage>
</organism>
<dbReference type="AlphaFoldDB" id="A0A2H1VAM3"/>
<proteinExistence type="predicted"/>
<name>A0A2H1VAM3_SPOFR</name>
<evidence type="ECO:0000313" key="1">
    <source>
        <dbReference type="EMBL" id="SOQ37851.1"/>
    </source>
</evidence>
<sequence length="237" mass="27468">MADNHKIAPDPSISYTVYNLNHVMEFGAKIKAAEYLKSHHIISLLLKWPLLTKFFFSQGEGLSINHHACSIATIAACVVCRGMLLLSTSFWHGLKLIEFLVKQLLRYTVCCRISENVPRFCCLSEDLENSKDSLIDRRHNRIITRTSSNRYFISNEPKLKDTHTPRAKNHYPTMLPDTQLLFGVSLRHNWAEVARWRRNKAWLIFISNINIIKHPHYVSLDKRVTINLQLETTLNDV</sequence>
<reference evidence="1" key="1">
    <citation type="submission" date="2016-07" db="EMBL/GenBank/DDBJ databases">
        <authorList>
            <person name="Bretaudeau A."/>
        </authorList>
    </citation>
    <scope>NUCLEOTIDE SEQUENCE</scope>
    <source>
        <strain evidence="1">Rice</strain>
        <tissue evidence="1">Whole body</tissue>
    </source>
</reference>
<dbReference type="EMBL" id="ODYU01001521">
    <property type="protein sequence ID" value="SOQ37851.1"/>
    <property type="molecule type" value="Genomic_DNA"/>
</dbReference>
<protein>
    <submittedName>
        <fullName evidence="1">SFRICE_022834</fullName>
    </submittedName>
</protein>